<accession>B8LUP6</accession>
<dbReference type="GeneID" id="8099934"/>
<evidence type="ECO:0000313" key="2">
    <source>
        <dbReference type="Proteomes" id="UP000001745"/>
    </source>
</evidence>
<protein>
    <recommendedName>
        <fullName evidence="3">Myb-like domain-containing protein</fullName>
    </recommendedName>
</protein>
<reference evidence="2" key="1">
    <citation type="journal article" date="2015" name="Genome Announc.">
        <title>Genome sequence of the AIDS-associated pathogen Penicillium marneffei (ATCC18224) and its near taxonomic relative Talaromyces stipitatus (ATCC10500).</title>
        <authorList>
            <person name="Nierman W.C."/>
            <person name="Fedorova-Abrams N.D."/>
            <person name="Andrianopoulos A."/>
        </authorList>
    </citation>
    <scope>NUCLEOTIDE SEQUENCE [LARGE SCALE GENOMIC DNA]</scope>
    <source>
        <strain evidence="2">ATCC 10500 / CBS 375.48 / QM 6759 / NRRL 1006</strain>
    </source>
</reference>
<dbReference type="PhylomeDB" id="B8LUP6"/>
<organism evidence="1 2">
    <name type="scientific">Talaromyces stipitatus (strain ATCC 10500 / CBS 375.48 / QM 6759 / NRRL 1006)</name>
    <name type="common">Penicillium stipitatum</name>
    <dbReference type="NCBI Taxonomy" id="441959"/>
    <lineage>
        <taxon>Eukaryota</taxon>
        <taxon>Fungi</taxon>
        <taxon>Dikarya</taxon>
        <taxon>Ascomycota</taxon>
        <taxon>Pezizomycotina</taxon>
        <taxon>Eurotiomycetes</taxon>
        <taxon>Eurotiomycetidae</taxon>
        <taxon>Eurotiales</taxon>
        <taxon>Trichocomaceae</taxon>
        <taxon>Talaromyces</taxon>
        <taxon>Talaromyces sect. Talaromyces</taxon>
    </lineage>
</organism>
<dbReference type="VEuPathDB" id="FungiDB:TSTA_072930"/>
<dbReference type="RefSeq" id="XP_002341290.1">
    <property type="nucleotide sequence ID" value="XM_002341249.1"/>
</dbReference>
<dbReference type="Proteomes" id="UP000001745">
    <property type="component" value="Unassembled WGS sequence"/>
</dbReference>
<proteinExistence type="predicted"/>
<name>B8LUP6_TALSN</name>
<sequence length="101" mass="11672">MAHGGAWTDEHQLYLVVMKLATRYSWRAIAALFQVRFNSAATSKDCESKFNKDLKKTKMFKVLNNFFANGEVPEEGKDEERRFLAIGLLLLGETAEEMRRR</sequence>
<keyword evidence="2" id="KW-1185">Reference proteome</keyword>
<dbReference type="InParanoid" id="B8LUP6"/>
<dbReference type="HOGENOM" id="CLU_2293568_0_0_1"/>
<dbReference type="OrthoDB" id="4225643at2759"/>
<dbReference type="EMBL" id="EQ962652">
    <property type="protein sequence ID" value="EED23903.1"/>
    <property type="molecule type" value="Genomic_DNA"/>
</dbReference>
<evidence type="ECO:0008006" key="3">
    <source>
        <dbReference type="Google" id="ProtNLM"/>
    </source>
</evidence>
<evidence type="ECO:0000313" key="1">
    <source>
        <dbReference type="EMBL" id="EED23903.1"/>
    </source>
</evidence>
<gene>
    <name evidence="1" type="ORF">TSTA_072930</name>
</gene>
<dbReference type="AlphaFoldDB" id="B8LUP6"/>